<organism evidence="1 2">
    <name type="scientific">Lacticaseibacillus pabuli</name>
    <dbReference type="NCBI Taxonomy" id="3025672"/>
    <lineage>
        <taxon>Bacteria</taxon>
        <taxon>Bacillati</taxon>
        <taxon>Bacillota</taxon>
        <taxon>Bacilli</taxon>
        <taxon>Lactobacillales</taxon>
        <taxon>Lactobacillaceae</taxon>
        <taxon>Lacticaseibacillus</taxon>
    </lineage>
</organism>
<evidence type="ECO:0000313" key="2">
    <source>
        <dbReference type="Proteomes" id="UP001220377"/>
    </source>
</evidence>
<sequence length="295" mass="32879">MNSQALATMFKETRIGNGLSLTDAAGAMTSTASLSRFENDRQHFGNEKTFALMNAIGLAREDINNLLYDAAAMPLLHAHNEISTLTAKHDFADADRVVRDYKQHADEMGNPLATVNAIELRTKVRRRRDSNYRLPLAERQVVTKFFKTTDGHWTDHEYELFAYICGCIPPKKAYAIYKPISDRLRAGELLTGYMPSLLFCIRNLLLIAIKNDETAIAAEMLIDAQAMPTGPFLGDVDAVFIAASRQFCIAVAQFAVERTDANEDAALDANQLCGSLIDMMGVSEMADFIKRMRNR</sequence>
<keyword evidence="2" id="KW-1185">Reference proteome</keyword>
<evidence type="ECO:0008006" key="3">
    <source>
        <dbReference type="Google" id="ProtNLM"/>
    </source>
</evidence>
<evidence type="ECO:0000313" key="1">
    <source>
        <dbReference type="EMBL" id="WDF83390.1"/>
    </source>
</evidence>
<dbReference type="RefSeq" id="WP_274261523.1">
    <property type="nucleotide sequence ID" value="NZ_CP117884.1"/>
</dbReference>
<dbReference type="Proteomes" id="UP001220377">
    <property type="component" value="Chromosome"/>
</dbReference>
<reference evidence="1 2" key="1">
    <citation type="submission" date="2023-02" db="EMBL/GenBank/DDBJ databases">
        <title>Genome sequence of Lacticaseibacillus sp. KACC 23028.</title>
        <authorList>
            <person name="Kim S."/>
            <person name="Heo J."/>
            <person name="Kwon S.-W."/>
        </authorList>
    </citation>
    <scope>NUCLEOTIDE SEQUENCE [LARGE SCALE GENOMIC DNA]</scope>
    <source>
        <strain evidence="1 2">KACC 23028</strain>
    </source>
</reference>
<accession>A0ABY7WW79</accession>
<proteinExistence type="predicted"/>
<dbReference type="EMBL" id="CP117884">
    <property type="protein sequence ID" value="WDF83390.1"/>
    <property type="molecule type" value="Genomic_DNA"/>
</dbReference>
<protein>
    <recommendedName>
        <fullName evidence="3">HTH cro/C1-type domain-containing protein</fullName>
    </recommendedName>
</protein>
<gene>
    <name evidence="1" type="ORF">PQ472_03885</name>
</gene>
<name>A0ABY7WW79_9LACO</name>